<dbReference type="Pfam" id="PF13349">
    <property type="entry name" value="DUF4097"/>
    <property type="match status" value="1"/>
</dbReference>
<gene>
    <name evidence="2" type="ORF">ACFQVD_29855</name>
</gene>
<dbReference type="Proteomes" id="UP001596514">
    <property type="component" value="Unassembled WGS sequence"/>
</dbReference>
<feature type="domain" description="DUF4097" evidence="1">
    <location>
        <begin position="127"/>
        <end position="241"/>
    </location>
</feature>
<comment type="caution">
    <text evidence="2">The sequence shown here is derived from an EMBL/GenBank/DDBJ whole genome shotgun (WGS) entry which is preliminary data.</text>
</comment>
<name>A0ABW2T9Z0_9ACTN</name>
<protein>
    <recommendedName>
        <fullName evidence="1">DUF4097 domain-containing protein</fullName>
    </recommendedName>
</protein>
<keyword evidence="3" id="KW-1185">Reference proteome</keyword>
<dbReference type="InterPro" id="IPR025164">
    <property type="entry name" value="Toastrack_DUF4097"/>
</dbReference>
<proteinExistence type="predicted"/>
<accession>A0ABW2T9Z0</accession>
<evidence type="ECO:0000313" key="3">
    <source>
        <dbReference type="Proteomes" id="UP001596514"/>
    </source>
</evidence>
<dbReference type="RefSeq" id="WP_343961536.1">
    <property type="nucleotide sequence ID" value="NZ_BAAAGK010000005.1"/>
</dbReference>
<organism evidence="2 3">
    <name type="scientific">Streptosporangium amethystogenes subsp. fukuiense</name>
    <dbReference type="NCBI Taxonomy" id="698418"/>
    <lineage>
        <taxon>Bacteria</taxon>
        <taxon>Bacillati</taxon>
        <taxon>Actinomycetota</taxon>
        <taxon>Actinomycetes</taxon>
        <taxon>Streptosporangiales</taxon>
        <taxon>Streptosporangiaceae</taxon>
        <taxon>Streptosporangium</taxon>
    </lineage>
</organism>
<sequence length="262" mass="27406">MPIRSNTRKAWIVVGGALTALTVGITSIAAWSEVTQARRVAETTLRSHALTSPGIAVETTGHVNVSVVGGADRRLDLERTLQWTLDRPVVTEDWDGRTLTIGVRCPGGDRPDGPNCRADYTLILPMTTDVEVTSRFGTVSVGGVQGDLRLSTAAGDVVVDDSQGALRVRAEMGNVSGTGLRSAGTDVETGAGNVDLGFAAPPGDVRAVVRTAGDVEVRVPDEDGYDVRAGDGNAIIQVRRDSAAPRRITAVTAAGELRILPS</sequence>
<dbReference type="EMBL" id="JBHTEE010000001">
    <property type="protein sequence ID" value="MFC7604326.1"/>
    <property type="molecule type" value="Genomic_DNA"/>
</dbReference>
<evidence type="ECO:0000313" key="2">
    <source>
        <dbReference type="EMBL" id="MFC7604326.1"/>
    </source>
</evidence>
<evidence type="ECO:0000259" key="1">
    <source>
        <dbReference type="Pfam" id="PF13349"/>
    </source>
</evidence>
<reference evidence="3" key="1">
    <citation type="journal article" date="2019" name="Int. J. Syst. Evol. Microbiol.">
        <title>The Global Catalogue of Microorganisms (GCM) 10K type strain sequencing project: providing services to taxonomists for standard genome sequencing and annotation.</title>
        <authorList>
            <consortium name="The Broad Institute Genomics Platform"/>
            <consortium name="The Broad Institute Genome Sequencing Center for Infectious Disease"/>
            <person name="Wu L."/>
            <person name="Ma J."/>
        </authorList>
    </citation>
    <scope>NUCLEOTIDE SEQUENCE [LARGE SCALE GENOMIC DNA]</scope>
    <source>
        <strain evidence="3">JCM 10083</strain>
    </source>
</reference>